<organism evidence="1 2">
    <name type="scientific">Pelagomonas calceolata</name>
    <dbReference type="NCBI Taxonomy" id="35677"/>
    <lineage>
        <taxon>Eukaryota</taxon>
        <taxon>Sar</taxon>
        <taxon>Stramenopiles</taxon>
        <taxon>Ochrophyta</taxon>
        <taxon>Pelagophyceae</taxon>
        <taxon>Pelagomonadales</taxon>
        <taxon>Pelagomonadaceae</taxon>
        <taxon>Pelagomonas</taxon>
    </lineage>
</organism>
<dbReference type="AlphaFoldDB" id="A0A8J2X4C9"/>
<name>A0A8J2X4C9_9STRA</name>
<accession>A0A8J2X4C9</accession>
<dbReference type="Proteomes" id="UP000789595">
    <property type="component" value="Unassembled WGS sequence"/>
</dbReference>
<keyword evidence="2" id="KW-1185">Reference proteome</keyword>
<protein>
    <submittedName>
        <fullName evidence="1">Uncharacterized protein</fullName>
    </submittedName>
</protein>
<comment type="caution">
    <text evidence="1">The sequence shown here is derived from an EMBL/GenBank/DDBJ whole genome shotgun (WGS) entry which is preliminary data.</text>
</comment>
<sequence>MRFAEYLLPRPCDRLERLHGFADMVERGASIQVERTRVTVPHLERDSMPFSENASRHGHHFAHQSLGFCVAP</sequence>
<proteinExistence type="predicted"/>
<gene>
    <name evidence="1" type="ORF">PECAL_6P17380</name>
</gene>
<evidence type="ECO:0000313" key="2">
    <source>
        <dbReference type="Proteomes" id="UP000789595"/>
    </source>
</evidence>
<evidence type="ECO:0000313" key="1">
    <source>
        <dbReference type="EMBL" id="CAH0380099.1"/>
    </source>
</evidence>
<reference evidence="1" key="1">
    <citation type="submission" date="2021-11" db="EMBL/GenBank/DDBJ databases">
        <authorList>
            <consortium name="Genoscope - CEA"/>
            <person name="William W."/>
        </authorList>
    </citation>
    <scope>NUCLEOTIDE SEQUENCE</scope>
</reference>
<dbReference type="EMBL" id="CAKKNE010000006">
    <property type="protein sequence ID" value="CAH0380099.1"/>
    <property type="molecule type" value="Genomic_DNA"/>
</dbReference>